<dbReference type="RefSeq" id="WP_377006413.1">
    <property type="nucleotide sequence ID" value="NZ_JBHSLV010000007.1"/>
</dbReference>
<dbReference type="EMBL" id="JBHSLV010000007">
    <property type="protein sequence ID" value="MFC5391610.1"/>
    <property type="molecule type" value="Genomic_DNA"/>
</dbReference>
<organism evidence="1 2">
    <name type="scientific">Bosea vestrisii</name>
    <dbReference type="NCBI Taxonomy" id="151416"/>
    <lineage>
        <taxon>Bacteria</taxon>
        <taxon>Pseudomonadati</taxon>
        <taxon>Pseudomonadota</taxon>
        <taxon>Alphaproteobacteria</taxon>
        <taxon>Hyphomicrobiales</taxon>
        <taxon>Boseaceae</taxon>
        <taxon>Bosea</taxon>
    </lineage>
</organism>
<proteinExistence type="predicted"/>
<evidence type="ECO:0000313" key="1">
    <source>
        <dbReference type="EMBL" id="MFC5391610.1"/>
    </source>
</evidence>
<protein>
    <submittedName>
        <fullName evidence="1">Uncharacterized protein</fullName>
    </submittedName>
</protein>
<gene>
    <name evidence="1" type="ORF">ACFPPC_03025</name>
</gene>
<evidence type="ECO:0000313" key="2">
    <source>
        <dbReference type="Proteomes" id="UP001596104"/>
    </source>
</evidence>
<name>A0ABW0H4X8_9HYPH</name>
<keyword evidence="2" id="KW-1185">Reference proteome</keyword>
<reference evidence="2" key="1">
    <citation type="journal article" date="2019" name="Int. J. Syst. Evol. Microbiol.">
        <title>The Global Catalogue of Microorganisms (GCM) 10K type strain sequencing project: providing services to taxonomists for standard genome sequencing and annotation.</title>
        <authorList>
            <consortium name="The Broad Institute Genomics Platform"/>
            <consortium name="The Broad Institute Genome Sequencing Center for Infectious Disease"/>
            <person name="Wu L."/>
            <person name="Ma J."/>
        </authorList>
    </citation>
    <scope>NUCLEOTIDE SEQUENCE [LARGE SCALE GENOMIC DNA]</scope>
    <source>
        <strain evidence="2">CGMCC 1.16326</strain>
    </source>
</reference>
<dbReference type="Proteomes" id="UP001596104">
    <property type="component" value="Unassembled WGS sequence"/>
</dbReference>
<accession>A0ABW0H4X8</accession>
<comment type="caution">
    <text evidence="1">The sequence shown here is derived from an EMBL/GenBank/DDBJ whole genome shotgun (WGS) entry which is preliminary data.</text>
</comment>
<sequence>MNFTDLRWADAGMTILSASVDDAVLTFPADEQNRHYAAVLAGELDVAAFLPPTPQVPEAVRRYQGLIALLGIGITEQAIRDRIALIEDPVQREMTRLRFEQPEWRRDSNFITWGGAEFELSAAQVDQLFIDAWSV</sequence>